<dbReference type="Pfam" id="PF07819">
    <property type="entry name" value="PGAP1"/>
    <property type="match status" value="1"/>
</dbReference>
<dbReference type="InterPro" id="IPR029058">
    <property type="entry name" value="AB_hydrolase_fold"/>
</dbReference>
<keyword evidence="3" id="KW-1185">Reference proteome</keyword>
<reference evidence="2 3" key="1">
    <citation type="submission" date="2018-10" db="EMBL/GenBank/DDBJ databases">
        <authorList>
            <person name="Chen W.-M."/>
        </authorList>
    </citation>
    <scope>NUCLEOTIDE SEQUENCE [LARGE SCALE GENOMIC DNA]</scope>
    <source>
        <strain evidence="2 3">THS-13</strain>
    </source>
</reference>
<comment type="caution">
    <text evidence="2">The sequence shown here is derived from an EMBL/GenBank/DDBJ whole genome shotgun (WGS) entry which is preliminary data.</text>
</comment>
<proteinExistence type="predicted"/>
<dbReference type="Gene3D" id="3.40.50.1820">
    <property type="entry name" value="alpha/beta hydrolase"/>
    <property type="match status" value="1"/>
</dbReference>
<gene>
    <name evidence="2" type="ORF">ED208_06045</name>
</gene>
<dbReference type="InterPro" id="IPR012908">
    <property type="entry name" value="PGAP1-ab_dom-like"/>
</dbReference>
<dbReference type="Proteomes" id="UP000282106">
    <property type="component" value="Unassembled WGS sequence"/>
</dbReference>
<accession>A0A3N0VGZ2</accession>
<dbReference type="AlphaFoldDB" id="A0A3N0VGZ2"/>
<protein>
    <submittedName>
        <fullName evidence="2">Alpha/beta hydrolase</fullName>
    </submittedName>
</protein>
<evidence type="ECO:0000313" key="2">
    <source>
        <dbReference type="EMBL" id="ROH91930.1"/>
    </source>
</evidence>
<keyword evidence="2" id="KW-0378">Hydrolase</keyword>
<evidence type="ECO:0000313" key="3">
    <source>
        <dbReference type="Proteomes" id="UP000282106"/>
    </source>
</evidence>
<evidence type="ECO:0000259" key="1">
    <source>
        <dbReference type="Pfam" id="PF07819"/>
    </source>
</evidence>
<dbReference type="InParanoid" id="A0A3N0VGZ2"/>
<name>A0A3N0VGZ2_9GAMM</name>
<dbReference type="PANTHER" id="PTHR37946:SF1">
    <property type="entry name" value="SLL1969 PROTEIN"/>
    <property type="match status" value="1"/>
</dbReference>
<dbReference type="RefSeq" id="WP_123210974.1">
    <property type="nucleotide sequence ID" value="NZ_RJVO01000002.1"/>
</dbReference>
<dbReference type="PANTHER" id="PTHR37946">
    <property type="entry name" value="SLL1969 PROTEIN"/>
    <property type="match status" value="1"/>
</dbReference>
<organism evidence="2 3">
    <name type="scientific">Stagnimonas aquatica</name>
    <dbReference type="NCBI Taxonomy" id="2689987"/>
    <lineage>
        <taxon>Bacteria</taxon>
        <taxon>Pseudomonadati</taxon>
        <taxon>Pseudomonadota</taxon>
        <taxon>Gammaproteobacteria</taxon>
        <taxon>Nevskiales</taxon>
        <taxon>Nevskiaceae</taxon>
        <taxon>Stagnimonas</taxon>
    </lineage>
</organism>
<dbReference type="GO" id="GO:0016788">
    <property type="term" value="F:hydrolase activity, acting on ester bonds"/>
    <property type="evidence" value="ECO:0007669"/>
    <property type="project" value="InterPro"/>
</dbReference>
<dbReference type="SUPFAM" id="SSF53474">
    <property type="entry name" value="alpha/beta-Hydrolases"/>
    <property type="match status" value="1"/>
</dbReference>
<feature type="domain" description="GPI inositol-deacylase PGAP1-like alpha/beta" evidence="1">
    <location>
        <begin position="158"/>
        <end position="327"/>
    </location>
</feature>
<dbReference type="EMBL" id="RJVO01000002">
    <property type="protein sequence ID" value="ROH91930.1"/>
    <property type="molecule type" value="Genomic_DNA"/>
</dbReference>
<sequence>MKTHPLGGLRGSVRLAGVGFEQITTRVQEFHRAIADMPFNTAAALPGIEPGARSAKQLHDSITDGVYAAVRGIGGGLFKLAEGSLKAAERNFQPASRQALALTPAALARDNLVSAVSGLVGDFMAQERNPLAVRMGFYREGHRRALTPAALAAAYPEASGRLVVFIHGLCCNEHTWRFYQNPDDPETRPYGDRLDEAGWTSLYLRYNSGLRISMNGRQLARQLQKLVEAWPVPVREIALIGHSMGGLVARSACYAGGKSQLGWTTKVSQVICLGSPHTGAPLARGAHLAANALEMFPLSRPVAKVLNVRSVGIRDLRHGYIADEDWRGRPENALNAEALTPIPRLPGARYHFIGSSFGTDEHDLVGKVLGDGLVLLPSATARHLADADTAVLYRAHHMSLLNHPVIYAQIAARLGLRKPAARRRHAPS</sequence>